<evidence type="ECO:0000256" key="3">
    <source>
        <dbReference type="ARBA" id="ARBA00004824"/>
    </source>
</evidence>
<comment type="pathway">
    <text evidence="3 17">Amino-acid biosynthesis; L-isoleucine biosynthesis; L-isoleucine from 2-oxobutanoate: step 4/4.</text>
</comment>
<evidence type="ECO:0000256" key="1">
    <source>
        <dbReference type="ARBA" id="ARBA00001933"/>
    </source>
</evidence>
<proteinExistence type="inferred from homology"/>
<comment type="function">
    <text evidence="2 17">Acts on leucine, isoleucine and valine.</text>
</comment>
<dbReference type="FunFam" id="3.20.10.10:FF:000001">
    <property type="entry name" value="Branched-chain-amino-acid aminotransferase"/>
    <property type="match status" value="1"/>
</dbReference>
<dbReference type="GO" id="GO:0009099">
    <property type="term" value="P:L-valine biosynthetic process"/>
    <property type="evidence" value="ECO:0007669"/>
    <property type="project" value="TreeGrafter"/>
</dbReference>
<dbReference type="CDD" id="cd00449">
    <property type="entry name" value="PLPDE_IV"/>
    <property type="match status" value="1"/>
</dbReference>
<dbReference type="GO" id="GO:0009098">
    <property type="term" value="P:L-leucine biosynthetic process"/>
    <property type="evidence" value="ECO:0007669"/>
    <property type="project" value="TreeGrafter"/>
</dbReference>
<gene>
    <name evidence="17" type="primary">ilvE</name>
    <name evidence="18" type="ORF">JIN87_18500</name>
</gene>
<dbReference type="InterPro" id="IPR050571">
    <property type="entry name" value="Class-IV_PLP-Dep_Aminotrnsfr"/>
</dbReference>
<dbReference type="NCBIfam" id="NF005146">
    <property type="entry name" value="PRK06606.1"/>
    <property type="match status" value="1"/>
</dbReference>
<dbReference type="RefSeq" id="WP_200357094.1">
    <property type="nucleotide sequence ID" value="NZ_JAENIL010000037.1"/>
</dbReference>
<dbReference type="AlphaFoldDB" id="A0A934S0E1"/>
<dbReference type="GO" id="GO:0005829">
    <property type="term" value="C:cytosol"/>
    <property type="evidence" value="ECO:0007669"/>
    <property type="project" value="TreeGrafter"/>
</dbReference>
<dbReference type="PANTHER" id="PTHR42743">
    <property type="entry name" value="AMINO-ACID AMINOTRANSFERASE"/>
    <property type="match status" value="1"/>
</dbReference>
<evidence type="ECO:0000256" key="5">
    <source>
        <dbReference type="ARBA" id="ARBA00005072"/>
    </source>
</evidence>
<dbReference type="InterPro" id="IPR001544">
    <property type="entry name" value="Aminotrans_IV"/>
</dbReference>
<evidence type="ECO:0000256" key="14">
    <source>
        <dbReference type="ARBA" id="ARBA00049229"/>
    </source>
</evidence>
<dbReference type="Proteomes" id="UP000617628">
    <property type="component" value="Unassembled WGS sequence"/>
</dbReference>
<evidence type="ECO:0000256" key="4">
    <source>
        <dbReference type="ARBA" id="ARBA00004931"/>
    </source>
</evidence>
<evidence type="ECO:0000313" key="18">
    <source>
        <dbReference type="EMBL" id="MBK1878880.1"/>
    </source>
</evidence>
<comment type="caution">
    <text evidence="18">The sequence shown here is derived from an EMBL/GenBank/DDBJ whole genome shotgun (WGS) entry which is preliminary data.</text>
</comment>
<reference evidence="18" key="1">
    <citation type="submission" date="2021-01" db="EMBL/GenBank/DDBJ databases">
        <title>Modified the classification status of verrucomicrobia.</title>
        <authorList>
            <person name="Feng X."/>
        </authorList>
    </citation>
    <scope>NUCLEOTIDE SEQUENCE</scope>
    <source>
        <strain evidence="18">KCTC 13126</strain>
    </source>
</reference>
<dbReference type="InterPro" id="IPR036038">
    <property type="entry name" value="Aminotransferase-like"/>
</dbReference>
<dbReference type="GO" id="GO:0006532">
    <property type="term" value="P:aspartate biosynthetic process"/>
    <property type="evidence" value="ECO:0007669"/>
    <property type="project" value="TreeGrafter"/>
</dbReference>
<organism evidence="18 19">
    <name type="scientific">Pelagicoccus mobilis</name>
    <dbReference type="NCBI Taxonomy" id="415221"/>
    <lineage>
        <taxon>Bacteria</taxon>
        <taxon>Pseudomonadati</taxon>
        <taxon>Verrucomicrobiota</taxon>
        <taxon>Opitutia</taxon>
        <taxon>Puniceicoccales</taxon>
        <taxon>Pelagicoccaceae</taxon>
        <taxon>Pelagicoccus</taxon>
    </lineage>
</organism>
<evidence type="ECO:0000256" key="9">
    <source>
        <dbReference type="ARBA" id="ARBA00022679"/>
    </source>
</evidence>
<keyword evidence="7 17" id="KW-0032">Aminotransferase</keyword>
<protein>
    <recommendedName>
        <fullName evidence="17">Branched-chain-amino-acid aminotransferase</fullName>
        <shortName evidence="17">BCAT</shortName>
        <ecNumber evidence="17">2.6.1.42</ecNumber>
    </recommendedName>
</protein>
<dbReference type="GO" id="GO:0004084">
    <property type="term" value="F:branched-chain-amino-acid transaminase activity"/>
    <property type="evidence" value="ECO:0007669"/>
    <property type="project" value="UniProtKB-EC"/>
</dbReference>
<evidence type="ECO:0000256" key="10">
    <source>
        <dbReference type="ARBA" id="ARBA00022898"/>
    </source>
</evidence>
<dbReference type="PROSITE" id="PS00770">
    <property type="entry name" value="AA_TRANSFER_CLASS_4"/>
    <property type="match status" value="1"/>
</dbReference>
<keyword evidence="19" id="KW-1185">Reference proteome</keyword>
<evidence type="ECO:0000256" key="15">
    <source>
        <dbReference type="RuleBase" id="RU004106"/>
    </source>
</evidence>
<evidence type="ECO:0000256" key="17">
    <source>
        <dbReference type="RuleBase" id="RU364094"/>
    </source>
</evidence>
<evidence type="ECO:0000256" key="7">
    <source>
        <dbReference type="ARBA" id="ARBA00022576"/>
    </source>
</evidence>
<evidence type="ECO:0000313" key="19">
    <source>
        <dbReference type="Proteomes" id="UP000617628"/>
    </source>
</evidence>
<comment type="pathway">
    <text evidence="5 17">Amino-acid biosynthesis; L-leucine biosynthesis; L-leucine from 3-methyl-2-oxobutanoate: step 4/4.</text>
</comment>
<keyword evidence="8 17" id="KW-0028">Amino-acid biosynthesis</keyword>
<keyword evidence="9 17" id="KW-0808">Transferase</keyword>
<evidence type="ECO:0000256" key="2">
    <source>
        <dbReference type="ARBA" id="ARBA00003109"/>
    </source>
</evidence>
<dbReference type="InterPro" id="IPR043132">
    <property type="entry name" value="BCAT-like_C"/>
</dbReference>
<dbReference type="Pfam" id="PF01063">
    <property type="entry name" value="Aminotran_4"/>
    <property type="match status" value="1"/>
</dbReference>
<dbReference type="PANTHER" id="PTHR42743:SF11">
    <property type="entry name" value="AMINODEOXYCHORISMATE LYASE"/>
    <property type="match status" value="1"/>
</dbReference>
<evidence type="ECO:0000256" key="11">
    <source>
        <dbReference type="ARBA" id="ARBA00023304"/>
    </source>
</evidence>
<dbReference type="Gene3D" id="3.30.470.10">
    <property type="match status" value="1"/>
</dbReference>
<comment type="pathway">
    <text evidence="4 17">Amino-acid biosynthesis; L-valine biosynthesis; L-valine from pyruvate: step 4/4.</text>
</comment>
<keyword evidence="10 16" id="KW-0663">Pyridoxal phosphate</keyword>
<comment type="similarity">
    <text evidence="6 15">Belongs to the class-IV pyridoxal-phosphate-dependent aminotransferase family.</text>
</comment>
<evidence type="ECO:0000256" key="6">
    <source>
        <dbReference type="ARBA" id="ARBA00009320"/>
    </source>
</evidence>
<evidence type="ECO:0000256" key="8">
    <source>
        <dbReference type="ARBA" id="ARBA00022605"/>
    </source>
</evidence>
<evidence type="ECO:0000256" key="12">
    <source>
        <dbReference type="ARBA" id="ARBA00048212"/>
    </source>
</evidence>
<dbReference type="EC" id="2.6.1.42" evidence="17"/>
<comment type="catalytic activity">
    <reaction evidence="14 17">
        <text>L-leucine + 2-oxoglutarate = 4-methyl-2-oxopentanoate + L-glutamate</text>
        <dbReference type="Rhea" id="RHEA:18321"/>
        <dbReference type="ChEBI" id="CHEBI:16810"/>
        <dbReference type="ChEBI" id="CHEBI:17865"/>
        <dbReference type="ChEBI" id="CHEBI:29985"/>
        <dbReference type="ChEBI" id="CHEBI:57427"/>
        <dbReference type="EC" id="2.6.1.42"/>
    </reaction>
</comment>
<name>A0A934S0E1_9BACT</name>
<keyword evidence="11 17" id="KW-0100">Branched-chain amino acid biosynthesis</keyword>
<comment type="cofactor">
    <cofactor evidence="1 16">
        <name>pyridoxal 5'-phosphate</name>
        <dbReference type="ChEBI" id="CHEBI:597326"/>
    </cofactor>
</comment>
<dbReference type="InterPro" id="IPR005785">
    <property type="entry name" value="B_amino_transI"/>
</dbReference>
<comment type="catalytic activity">
    <reaction evidence="13 17">
        <text>L-isoleucine + 2-oxoglutarate = (S)-3-methyl-2-oxopentanoate + L-glutamate</text>
        <dbReference type="Rhea" id="RHEA:24801"/>
        <dbReference type="ChEBI" id="CHEBI:16810"/>
        <dbReference type="ChEBI" id="CHEBI:29985"/>
        <dbReference type="ChEBI" id="CHEBI:35146"/>
        <dbReference type="ChEBI" id="CHEBI:58045"/>
        <dbReference type="EC" id="2.6.1.42"/>
    </reaction>
</comment>
<dbReference type="NCBIfam" id="TIGR01122">
    <property type="entry name" value="ilvE_I"/>
    <property type="match status" value="1"/>
</dbReference>
<dbReference type="InterPro" id="IPR043131">
    <property type="entry name" value="BCAT-like_N"/>
</dbReference>
<dbReference type="EMBL" id="JAENIL010000037">
    <property type="protein sequence ID" value="MBK1878880.1"/>
    <property type="molecule type" value="Genomic_DNA"/>
</dbReference>
<comment type="catalytic activity">
    <reaction evidence="12 17">
        <text>L-valine + 2-oxoglutarate = 3-methyl-2-oxobutanoate + L-glutamate</text>
        <dbReference type="Rhea" id="RHEA:24813"/>
        <dbReference type="ChEBI" id="CHEBI:11851"/>
        <dbReference type="ChEBI" id="CHEBI:16810"/>
        <dbReference type="ChEBI" id="CHEBI:29985"/>
        <dbReference type="ChEBI" id="CHEBI:57762"/>
        <dbReference type="EC" id="2.6.1.42"/>
    </reaction>
</comment>
<evidence type="ECO:0000256" key="13">
    <source>
        <dbReference type="ARBA" id="ARBA00048798"/>
    </source>
</evidence>
<dbReference type="Gene3D" id="3.20.10.10">
    <property type="entry name" value="D-amino Acid Aminotransferase, subunit A, domain 2"/>
    <property type="match status" value="1"/>
</dbReference>
<dbReference type="InterPro" id="IPR018300">
    <property type="entry name" value="Aminotrans_IV_CS"/>
</dbReference>
<dbReference type="SUPFAM" id="SSF56752">
    <property type="entry name" value="D-aminoacid aminotransferase-like PLP-dependent enzymes"/>
    <property type="match status" value="1"/>
</dbReference>
<sequence>MEETEFIWHGGRLIPWKEATVHVMAHALHYGSSVFEGIRVYDTEKGPAYLCLQSHLKRFLDSAKIYRMNMPYGLEELTGICREVITANGLKSAYVRPLAFRGYGPITVYGNDDPVEVTVAAFPWGAYLGEDALENGVDVGVSSWTRVAPNTLPTMAKASGNYLSSQLITMEAHRHGYTEGIGLDASGHLSEGAGENIFVIRDGVLYTPPITAAILPGITRGIAIDLAQRAGYEVREESLPREILYVADEIFMTGTATEIAAIRSVDGLAVGGGKRGPITEQLQKAFFGLFDGTTEDSKGWMELV</sequence>
<accession>A0A934S0E1</accession>
<evidence type="ECO:0000256" key="16">
    <source>
        <dbReference type="RuleBase" id="RU004516"/>
    </source>
</evidence>